<sequence>ISKMREAVYDLLCAVLLGLGNMCLFLGYDTQMTIVEPVLRSVHERHPASIDEHAGFYGAGMCTVFFMFGSLVSPCVLCMLGSKKTLILGSLLFTLHLGSFQYIHYVPYYATAAAIGVGYAPHAYLVFYSGHGGYITEHSTKMTIARNSALTWALATSRIVLGLTARPTTATAGSAANSTSAVVAALAVNDTGIVDDVMNGTLLDVSPALNFREYSDGEIKIVYGAFALVSFIGNVIFVLIPTKNVGNSISARFGKQKLAFSDQMKKLLETFMDRRALQLVPLFCFLGVTTCFWVGAYPTTLVFSQKLSGYTYLPALYLVMIGAGEIIRTLLFLTAMVLALLSTPPAATYSPTNAASPMIEPKPWIVLVIALFLGMSDNSFNTSRTVLCSLVLPENIAQVFSMSKFYQPLTSSIVYFIAPMMSMTVHFQL</sequence>
<feature type="non-terminal residue" evidence="6">
    <location>
        <position position="1"/>
    </location>
</feature>
<dbReference type="InterPro" id="IPR051617">
    <property type="entry name" value="UNC-93-like_regulator"/>
</dbReference>
<protein>
    <submittedName>
        <fullName evidence="6">Uncharacterized protein</fullName>
    </submittedName>
</protein>
<keyword evidence="2 5" id="KW-0812">Transmembrane</keyword>
<dbReference type="PANTHER" id="PTHR23294:SF18">
    <property type="entry name" value="UNC93-LIKE PROTEIN MFSD11"/>
    <property type="match status" value="1"/>
</dbReference>
<evidence type="ECO:0000256" key="5">
    <source>
        <dbReference type="SAM" id="Phobius"/>
    </source>
</evidence>
<dbReference type="Proteomes" id="UP001328107">
    <property type="component" value="Unassembled WGS sequence"/>
</dbReference>
<evidence type="ECO:0000256" key="3">
    <source>
        <dbReference type="ARBA" id="ARBA00022989"/>
    </source>
</evidence>
<feature type="transmembrane region" description="Helical" evidence="5">
    <location>
        <begin position="56"/>
        <end position="79"/>
    </location>
</feature>
<feature type="non-terminal residue" evidence="6">
    <location>
        <position position="429"/>
    </location>
</feature>
<dbReference type="PANTHER" id="PTHR23294">
    <property type="entry name" value="ET TRANSLATION PRODUCT-RELATED"/>
    <property type="match status" value="1"/>
</dbReference>
<evidence type="ECO:0000256" key="4">
    <source>
        <dbReference type="ARBA" id="ARBA00023136"/>
    </source>
</evidence>
<evidence type="ECO:0000256" key="1">
    <source>
        <dbReference type="ARBA" id="ARBA00004141"/>
    </source>
</evidence>
<comment type="subcellular location">
    <subcellularLocation>
        <location evidence="1">Membrane</location>
        <topology evidence="1">Multi-pass membrane protein</topology>
    </subcellularLocation>
</comment>
<dbReference type="Pfam" id="PF05978">
    <property type="entry name" value="UNC-93"/>
    <property type="match status" value="1"/>
</dbReference>
<dbReference type="GO" id="GO:0016020">
    <property type="term" value="C:membrane"/>
    <property type="evidence" value="ECO:0007669"/>
    <property type="project" value="UniProtKB-SubCell"/>
</dbReference>
<feature type="transmembrane region" description="Helical" evidence="5">
    <location>
        <begin position="221"/>
        <end position="240"/>
    </location>
</feature>
<feature type="transmembrane region" description="Helical" evidence="5">
    <location>
        <begin position="7"/>
        <end position="28"/>
    </location>
</feature>
<evidence type="ECO:0000256" key="2">
    <source>
        <dbReference type="ARBA" id="ARBA00022692"/>
    </source>
</evidence>
<dbReference type="InterPro" id="IPR010291">
    <property type="entry name" value="Ion_channel_UNC-93"/>
</dbReference>
<dbReference type="EMBL" id="BTRK01000003">
    <property type="protein sequence ID" value="GMR43555.1"/>
    <property type="molecule type" value="Genomic_DNA"/>
</dbReference>
<feature type="transmembrane region" description="Helical" evidence="5">
    <location>
        <begin position="279"/>
        <end position="303"/>
    </location>
</feature>
<keyword evidence="7" id="KW-1185">Reference proteome</keyword>
<feature type="transmembrane region" description="Helical" evidence="5">
    <location>
        <begin position="315"/>
        <end position="341"/>
    </location>
</feature>
<proteinExistence type="predicted"/>
<feature type="transmembrane region" description="Helical" evidence="5">
    <location>
        <begin position="109"/>
        <end position="128"/>
    </location>
</feature>
<accession>A0AAN4ZTK6</accession>
<keyword evidence="4 5" id="KW-0472">Membrane</keyword>
<feature type="transmembrane region" description="Helical" evidence="5">
    <location>
        <begin position="86"/>
        <end position="103"/>
    </location>
</feature>
<keyword evidence="3 5" id="KW-1133">Transmembrane helix</keyword>
<evidence type="ECO:0000313" key="6">
    <source>
        <dbReference type="EMBL" id="GMR43555.1"/>
    </source>
</evidence>
<organism evidence="6 7">
    <name type="scientific">Pristionchus mayeri</name>
    <dbReference type="NCBI Taxonomy" id="1317129"/>
    <lineage>
        <taxon>Eukaryota</taxon>
        <taxon>Metazoa</taxon>
        <taxon>Ecdysozoa</taxon>
        <taxon>Nematoda</taxon>
        <taxon>Chromadorea</taxon>
        <taxon>Rhabditida</taxon>
        <taxon>Rhabditina</taxon>
        <taxon>Diplogasteromorpha</taxon>
        <taxon>Diplogasteroidea</taxon>
        <taxon>Neodiplogasteridae</taxon>
        <taxon>Pristionchus</taxon>
    </lineage>
</organism>
<comment type="caution">
    <text evidence="6">The sequence shown here is derived from an EMBL/GenBank/DDBJ whole genome shotgun (WGS) entry which is preliminary data.</text>
</comment>
<name>A0AAN4ZTK6_9BILA</name>
<evidence type="ECO:0000313" key="7">
    <source>
        <dbReference type="Proteomes" id="UP001328107"/>
    </source>
</evidence>
<dbReference type="AlphaFoldDB" id="A0AAN4ZTK6"/>
<reference evidence="7" key="1">
    <citation type="submission" date="2022-10" db="EMBL/GenBank/DDBJ databases">
        <title>Genome assembly of Pristionchus species.</title>
        <authorList>
            <person name="Yoshida K."/>
            <person name="Sommer R.J."/>
        </authorList>
    </citation>
    <scope>NUCLEOTIDE SEQUENCE [LARGE SCALE GENOMIC DNA]</scope>
    <source>
        <strain evidence="7">RS5460</strain>
    </source>
</reference>
<gene>
    <name evidence="6" type="ORF">PMAYCL1PPCAC_13750</name>
</gene>